<evidence type="ECO:0000313" key="4">
    <source>
        <dbReference type="Proteomes" id="UP000435649"/>
    </source>
</evidence>
<sequence>MNSIRNTLFAWSGRREFIKTALEAIENTLDQLIRGEFDEKDGLFRGGACFQDGIAAYPDKLVSRQRKSGIIDCVYDQPRPEFLAGKGIGLPCKALSTNCLYLAAYEVADHMRKESGLPERWAKESSGLRNHINEKFWNDAAGTYRYLLDADDPNPARQEGLGHAFALLFGIAGGNREEKMIRNIHITPQGLPCVWPQYERYGGTKGVYARHSGVIWPQVCVAWCEALARAGYREMAFDEMMKLAEKAARDYIFSEIYHPETGLPYGGIQEDEARGIVEWLSCRRQTWCAGGFINMVLNVFPGVRYSPAGLAFSPYLPEGTDEITLSNFPYRQSRLNITVRRHTSNQLLVNGKESEMIDSEIKGANDITIKVKK</sequence>
<organism evidence="3 4">
    <name type="scientific">Victivallis lenta</name>
    <dbReference type="NCBI Taxonomy" id="2606640"/>
    <lineage>
        <taxon>Bacteria</taxon>
        <taxon>Pseudomonadati</taxon>
        <taxon>Lentisphaerota</taxon>
        <taxon>Lentisphaeria</taxon>
        <taxon>Victivallales</taxon>
        <taxon>Victivallaceae</taxon>
        <taxon>Victivallis</taxon>
    </lineage>
</organism>
<evidence type="ECO:0000313" key="3">
    <source>
        <dbReference type="EMBL" id="MST97167.1"/>
    </source>
</evidence>
<reference evidence="3 4" key="1">
    <citation type="submission" date="2019-08" db="EMBL/GenBank/DDBJ databases">
        <title>In-depth cultivation of the pig gut microbiome towards novel bacterial diversity and tailored functional studies.</title>
        <authorList>
            <person name="Wylensek D."/>
            <person name="Hitch T.C.A."/>
            <person name="Clavel T."/>
        </authorList>
    </citation>
    <scope>NUCLEOTIDE SEQUENCE [LARGE SCALE GENOMIC DNA]</scope>
    <source>
        <strain evidence="3 4">BBE-744-WT-12</strain>
    </source>
</reference>
<protein>
    <recommendedName>
        <fullName evidence="5">Glycosyl hydrolase family 65</fullName>
    </recommendedName>
</protein>
<dbReference type="Gene3D" id="1.50.10.10">
    <property type="match status" value="1"/>
</dbReference>
<feature type="domain" description="Mannosylglycerate hydrolase MGH1-like glycoside hydrolase" evidence="2">
    <location>
        <begin position="14"/>
        <end position="267"/>
    </location>
</feature>
<proteinExistence type="predicted"/>
<dbReference type="GO" id="GO:0005975">
    <property type="term" value="P:carbohydrate metabolic process"/>
    <property type="evidence" value="ECO:0007669"/>
    <property type="project" value="InterPro"/>
</dbReference>
<name>A0A844G0P8_9BACT</name>
<dbReference type="Pfam" id="PF22422">
    <property type="entry name" value="MGH1-like_GH"/>
    <property type="match status" value="1"/>
</dbReference>
<dbReference type="InterPro" id="IPR008928">
    <property type="entry name" value="6-hairpin_glycosidase_sf"/>
</dbReference>
<dbReference type="Proteomes" id="UP000435649">
    <property type="component" value="Unassembled WGS sequence"/>
</dbReference>
<dbReference type="Pfam" id="PF03633">
    <property type="entry name" value="Glyco_hydro_65C"/>
    <property type="match status" value="1"/>
</dbReference>
<evidence type="ECO:0000259" key="1">
    <source>
        <dbReference type="Pfam" id="PF03633"/>
    </source>
</evidence>
<dbReference type="RefSeq" id="WP_154418026.1">
    <property type="nucleotide sequence ID" value="NZ_VUNS01000008.1"/>
</dbReference>
<dbReference type="InterPro" id="IPR012341">
    <property type="entry name" value="6hp_glycosidase-like_sf"/>
</dbReference>
<feature type="domain" description="Glycoside hydrolase family 65 C-terminal" evidence="1">
    <location>
        <begin position="309"/>
        <end position="346"/>
    </location>
</feature>
<comment type="caution">
    <text evidence="3">The sequence shown here is derived from an EMBL/GenBank/DDBJ whole genome shotgun (WGS) entry which is preliminary data.</text>
</comment>
<dbReference type="SUPFAM" id="SSF48208">
    <property type="entry name" value="Six-hairpin glycosidases"/>
    <property type="match status" value="1"/>
</dbReference>
<evidence type="ECO:0000259" key="2">
    <source>
        <dbReference type="Pfam" id="PF22422"/>
    </source>
</evidence>
<dbReference type="InterPro" id="IPR005194">
    <property type="entry name" value="Glyco_hydro_65_C"/>
</dbReference>
<dbReference type="EMBL" id="VUNS01000008">
    <property type="protein sequence ID" value="MST97167.1"/>
    <property type="molecule type" value="Genomic_DNA"/>
</dbReference>
<keyword evidence="4" id="KW-1185">Reference proteome</keyword>
<gene>
    <name evidence="3" type="ORF">FYJ85_08935</name>
</gene>
<evidence type="ECO:0008006" key="5">
    <source>
        <dbReference type="Google" id="ProtNLM"/>
    </source>
</evidence>
<dbReference type="InterPro" id="IPR054491">
    <property type="entry name" value="MGH1-like_GH"/>
</dbReference>
<accession>A0A844G0P8</accession>
<dbReference type="AlphaFoldDB" id="A0A844G0P8"/>